<dbReference type="Pfam" id="PF13406">
    <property type="entry name" value="SLT_2"/>
    <property type="match status" value="1"/>
</dbReference>
<evidence type="ECO:0000259" key="2">
    <source>
        <dbReference type="Pfam" id="PF13406"/>
    </source>
</evidence>
<dbReference type="CDD" id="cd13399">
    <property type="entry name" value="Slt35-like"/>
    <property type="match status" value="1"/>
</dbReference>
<dbReference type="SUPFAM" id="SSF53955">
    <property type="entry name" value="Lysozyme-like"/>
    <property type="match status" value="1"/>
</dbReference>
<accession>A0A4P6HQA3</accession>
<keyword evidence="4" id="KW-1185">Reference proteome</keyword>
<feature type="domain" description="Transglycosylase SLT" evidence="2">
    <location>
        <begin position="55"/>
        <end position="297"/>
    </location>
</feature>
<dbReference type="PANTHER" id="PTHR30163">
    <property type="entry name" value="MEMBRANE-BOUND LYTIC MUREIN TRANSGLYCOSYLASE B"/>
    <property type="match status" value="1"/>
</dbReference>
<sequence length="330" mass="35762">MQFCCHGAWRAGTGCLRGGPALGLGREKAMKRYAFALALVLVSGWLAAAHGGVDAGWQPLMDRLAADGLDRAFVERVFAGAGVDYEPSIMARKVDAMVRKQFEPRPAPTKKTLEASNYRQFLTPASIEAGVRYIRENRAAFDRAQREFGPPPELICAFLMVETKLGTYLGDQDALSVLASLARASGLGQIAPYMKTLRGDAERSAYADWAAKDRSEWGFRELAALLRYAKAKGQGPGTIPGSIYGAIGICQFMPSNALRFGVDGDNDGVLDLFTPTDAIVSVASYLRGHGWVPGMTSEQRDKVVYAYNHSELYVLAVTTVAERLKARLGG</sequence>
<dbReference type="OrthoDB" id="9772911at2"/>
<dbReference type="Gene3D" id="1.10.8.350">
    <property type="entry name" value="Bacterial muramidase"/>
    <property type="match status" value="1"/>
</dbReference>
<gene>
    <name evidence="3" type="ORF">C3Y92_17250</name>
</gene>
<dbReference type="PANTHER" id="PTHR30163:SF9">
    <property type="entry name" value="MEMBRANE-BOUND LYTIC MUREIN TRANSGLYCOSYLASE B"/>
    <property type="match status" value="1"/>
</dbReference>
<evidence type="ECO:0000313" key="4">
    <source>
        <dbReference type="Proteomes" id="UP000293296"/>
    </source>
</evidence>
<keyword evidence="1" id="KW-1133">Transmembrane helix</keyword>
<dbReference type="EMBL" id="CP026538">
    <property type="protein sequence ID" value="QAZ68884.1"/>
    <property type="molecule type" value="Genomic_DNA"/>
</dbReference>
<dbReference type="GO" id="GO:0009253">
    <property type="term" value="P:peptidoglycan catabolic process"/>
    <property type="evidence" value="ECO:0007669"/>
    <property type="project" value="TreeGrafter"/>
</dbReference>
<organism evidence="3 4">
    <name type="scientific">Solidesulfovibrio carbinolicus</name>
    <dbReference type="NCBI Taxonomy" id="296842"/>
    <lineage>
        <taxon>Bacteria</taxon>
        <taxon>Pseudomonadati</taxon>
        <taxon>Thermodesulfobacteriota</taxon>
        <taxon>Desulfovibrionia</taxon>
        <taxon>Desulfovibrionales</taxon>
        <taxon>Desulfovibrionaceae</taxon>
        <taxon>Solidesulfovibrio</taxon>
    </lineage>
</organism>
<evidence type="ECO:0000313" key="3">
    <source>
        <dbReference type="EMBL" id="QAZ68884.1"/>
    </source>
</evidence>
<dbReference type="KEGG" id="dcb:C3Y92_17250"/>
<dbReference type="GO" id="GO:0008933">
    <property type="term" value="F:peptidoglycan lytic transglycosylase activity"/>
    <property type="evidence" value="ECO:0007669"/>
    <property type="project" value="TreeGrafter"/>
</dbReference>
<feature type="transmembrane region" description="Helical" evidence="1">
    <location>
        <begin position="33"/>
        <end position="53"/>
    </location>
</feature>
<evidence type="ECO:0000256" key="1">
    <source>
        <dbReference type="SAM" id="Phobius"/>
    </source>
</evidence>
<dbReference type="InterPro" id="IPR043426">
    <property type="entry name" value="MltB-like"/>
</dbReference>
<keyword evidence="1" id="KW-0472">Membrane</keyword>
<dbReference type="InterPro" id="IPR031304">
    <property type="entry name" value="SLT_2"/>
</dbReference>
<dbReference type="Gene3D" id="1.10.530.10">
    <property type="match status" value="1"/>
</dbReference>
<dbReference type="Proteomes" id="UP000293296">
    <property type="component" value="Chromosome"/>
</dbReference>
<dbReference type="AlphaFoldDB" id="A0A4P6HQA3"/>
<reference evidence="3 4" key="1">
    <citation type="submission" date="2018-02" db="EMBL/GenBank/DDBJ databases">
        <title>Genome sequence of Desulfovibrio carbinolicus DSM 3852.</title>
        <authorList>
            <person name="Wilbanks E."/>
            <person name="Skennerton C.T."/>
            <person name="Orphan V.J."/>
        </authorList>
    </citation>
    <scope>NUCLEOTIDE SEQUENCE [LARGE SCALE GENOMIC DNA]</scope>
    <source>
        <strain evidence="3 4">DSM 3852</strain>
    </source>
</reference>
<protein>
    <submittedName>
        <fullName evidence="3">Lytic murein transglycosylase</fullName>
    </submittedName>
</protein>
<name>A0A4P6HQA3_9BACT</name>
<dbReference type="InterPro" id="IPR023346">
    <property type="entry name" value="Lysozyme-like_dom_sf"/>
</dbReference>
<keyword evidence="1" id="KW-0812">Transmembrane</keyword>
<proteinExistence type="predicted"/>